<accession>A0A381QPU8</accession>
<dbReference type="PANTHER" id="PTHR10353">
    <property type="entry name" value="GLYCOSYL HYDROLASE"/>
    <property type="match status" value="1"/>
</dbReference>
<evidence type="ECO:0000256" key="3">
    <source>
        <dbReference type="ARBA" id="ARBA00012744"/>
    </source>
</evidence>
<evidence type="ECO:0000313" key="9">
    <source>
        <dbReference type="EMBL" id="SUZ79927.1"/>
    </source>
</evidence>
<dbReference type="InterPro" id="IPR033132">
    <property type="entry name" value="GH_1_N_CS"/>
</dbReference>
<dbReference type="GO" id="GO:0008422">
    <property type="term" value="F:beta-glucosidase activity"/>
    <property type="evidence" value="ECO:0007669"/>
    <property type="project" value="UniProtKB-EC"/>
</dbReference>
<dbReference type="NCBIfam" id="TIGR03356">
    <property type="entry name" value="BGL"/>
    <property type="match status" value="1"/>
</dbReference>
<keyword evidence="7" id="KW-0326">Glycosidase</keyword>
<evidence type="ECO:0000256" key="4">
    <source>
        <dbReference type="ARBA" id="ARBA00022801"/>
    </source>
</evidence>
<dbReference type="FunFam" id="3.20.20.80:FF:000004">
    <property type="entry name" value="Beta-glucosidase 6-phospho-beta-glucosidase"/>
    <property type="match status" value="1"/>
</dbReference>
<dbReference type="InterPro" id="IPR017736">
    <property type="entry name" value="Glyco_hydro_1_beta-glucosidase"/>
</dbReference>
<keyword evidence="4" id="KW-0378">Hydrolase</keyword>
<organism evidence="9">
    <name type="scientific">marine metagenome</name>
    <dbReference type="NCBI Taxonomy" id="408172"/>
    <lineage>
        <taxon>unclassified sequences</taxon>
        <taxon>metagenomes</taxon>
        <taxon>ecological metagenomes</taxon>
    </lineage>
</organism>
<evidence type="ECO:0000256" key="6">
    <source>
        <dbReference type="ARBA" id="ARBA00023277"/>
    </source>
</evidence>
<dbReference type="Gene3D" id="3.20.20.80">
    <property type="entry name" value="Glycosidases"/>
    <property type="match status" value="1"/>
</dbReference>
<sequence length="437" mass="49271">MSKFPENFVWGVSTSSYQIEGAVNTDGRGPTIWDTFCEVAGNIVDQTNGAVACDHYHRYPEDIRLMMELGAKAYRFSTAWSRIQPEGFGAVNQAGIDFYKSLIDFLLKNNIEPWLCLNHWDLPQGLENLGGWRNRETAFRFAEYAEIMAQFFGDSVPNFITHNEPNVVALLGHGWGWHAPGLQDAEAVMSTTHHLNLAHGLAVSAIHKTVPDANIGTVIAMQPVVDWNRDSEGSARLDALYNRAFTDPVLLGTYPELLREELAPFVHNGDLETIHQPLDFFGLNHYTTMRARSAPGTAVGVEILPPSREIPQTIKGWEINPAMLHQQLLEFKNRYGNPPIYITENGCASPDVLDADGRVSDPDRADYFRDYLSAASHAIEDGVNLKGYFAWSLLDNFEWAEGYTQRFGIVYVDYPTQKRIPKDSFYFLKNIYQNNEV</sequence>
<dbReference type="InterPro" id="IPR001360">
    <property type="entry name" value="Glyco_hydro_1"/>
</dbReference>
<keyword evidence="8" id="KW-0624">Polysaccharide degradation</keyword>
<dbReference type="GO" id="GO:0030245">
    <property type="term" value="P:cellulose catabolic process"/>
    <property type="evidence" value="ECO:0007669"/>
    <property type="project" value="UniProtKB-KW"/>
</dbReference>
<protein>
    <recommendedName>
        <fullName evidence="3">beta-glucosidase</fullName>
        <ecNumber evidence="3">3.2.1.21</ecNumber>
    </recommendedName>
</protein>
<dbReference type="SUPFAM" id="SSF51445">
    <property type="entry name" value="(Trans)glycosidases"/>
    <property type="match status" value="1"/>
</dbReference>
<name>A0A381QPU8_9ZZZZ</name>
<dbReference type="AlphaFoldDB" id="A0A381QPU8"/>
<dbReference type="EC" id="3.2.1.21" evidence="3"/>
<comment type="similarity">
    <text evidence="2">Belongs to the glycosyl hydrolase 1 family.</text>
</comment>
<evidence type="ECO:0000256" key="7">
    <source>
        <dbReference type="ARBA" id="ARBA00023295"/>
    </source>
</evidence>
<dbReference type="PRINTS" id="PR00131">
    <property type="entry name" value="GLHYDRLASE1"/>
</dbReference>
<evidence type="ECO:0000256" key="1">
    <source>
        <dbReference type="ARBA" id="ARBA00000448"/>
    </source>
</evidence>
<comment type="catalytic activity">
    <reaction evidence="1">
        <text>Hydrolysis of terminal, non-reducing beta-D-glucosyl residues with release of beta-D-glucose.</text>
        <dbReference type="EC" id="3.2.1.21"/>
    </reaction>
</comment>
<reference evidence="9" key="1">
    <citation type="submission" date="2018-05" db="EMBL/GenBank/DDBJ databases">
        <authorList>
            <person name="Lanie J.A."/>
            <person name="Ng W.-L."/>
            <person name="Kazmierczak K.M."/>
            <person name="Andrzejewski T.M."/>
            <person name="Davidsen T.M."/>
            <person name="Wayne K.J."/>
            <person name="Tettelin H."/>
            <person name="Glass J.I."/>
            <person name="Rusch D."/>
            <person name="Podicherti R."/>
            <person name="Tsui H.-C.T."/>
            <person name="Winkler M.E."/>
        </authorList>
    </citation>
    <scope>NUCLEOTIDE SEQUENCE</scope>
</reference>
<dbReference type="PROSITE" id="PS00653">
    <property type="entry name" value="GLYCOSYL_HYDROL_F1_2"/>
    <property type="match status" value="1"/>
</dbReference>
<keyword evidence="6" id="KW-0119">Carbohydrate metabolism</keyword>
<dbReference type="EMBL" id="UINC01001406">
    <property type="protein sequence ID" value="SUZ79927.1"/>
    <property type="molecule type" value="Genomic_DNA"/>
</dbReference>
<dbReference type="GO" id="GO:0005829">
    <property type="term" value="C:cytosol"/>
    <property type="evidence" value="ECO:0007669"/>
    <property type="project" value="TreeGrafter"/>
</dbReference>
<dbReference type="InterPro" id="IPR017853">
    <property type="entry name" value="GH"/>
</dbReference>
<proteinExistence type="inferred from homology"/>
<dbReference type="PANTHER" id="PTHR10353:SF36">
    <property type="entry name" value="LP05116P"/>
    <property type="match status" value="1"/>
</dbReference>
<evidence type="ECO:0000256" key="8">
    <source>
        <dbReference type="ARBA" id="ARBA00023326"/>
    </source>
</evidence>
<keyword evidence="5" id="KW-0136">Cellulose degradation</keyword>
<evidence type="ECO:0000256" key="2">
    <source>
        <dbReference type="ARBA" id="ARBA00010838"/>
    </source>
</evidence>
<gene>
    <name evidence="9" type="ORF">METZ01_LOCUS32781</name>
</gene>
<evidence type="ECO:0000256" key="5">
    <source>
        <dbReference type="ARBA" id="ARBA00023001"/>
    </source>
</evidence>
<dbReference type="Pfam" id="PF00232">
    <property type="entry name" value="Glyco_hydro_1"/>
    <property type="match status" value="1"/>
</dbReference>